<feature type="region of interest" description="Disordered" evidence="1">
    <location>
        <begin position="1"/>
        <end position="28"/>
    </location>
</feature>
<dbReference type="EMBL" id="PYDT01000004">
    <property type="protein sequence ID" value="THU63761.1"/>
    <property type="molecule type" value="Genomic_DNA"/>
</dbReference>
<sequence length="90" mass="9486">MGGCASKRKDVDGEAPGAPQGNLPVTPDAVEAIEVPVEPEIKEKEPTPGAEESEERWKMAGMTEVHNGHAACHTCTAYSTKRSSPTSLPV</sequence>
<dbReference type="Proteomes" id="UP000317650">
    <property type="component" value="Chromosome 1"/>
</dbReference>
<name>A0A4S8JNJ6_MUSBA</name>
<evidence type="ECO:0000313" key="3">
    <source>
        <dbReference type="Proteomes" id="UP000317650"/>
    </source>
</evidence>
<gene>
    <name evidence="2" type="ORF">C4D60_Mb01t19230</name>
</gene>
<evidence type="ECO:0000256" key="1">
    <source>
        <dbReference type="SAM" id="MobiDB-lite"/>
    </source>
</evidence>
<keyword evidence="3" id="KW-1185">Reference proteome</keyword>
<accession>A0A4S8JNJ6</accession>
<evidence type="ECO:0000313" key="2">
    <source>
        <dbReference type="EMBL" id="THU63761.1"/>
    </source>
</evidence>
<dbReference type="AlphaFoldDB" id="A0A4S8JNJ6"/>
<organism evidence="2 3">
    <name type="scientific">Musa balbisiana</name>
    <name type="common">Banana</name>
    <dbReference type="NCBI Taxonomy" id="52838"/>
    <lineage>
        <taxon>Eukaryota</taxon>
        <taxon>Viridiplantae</taxon>
        <taxon>Streptophyta</taxon>
        <taxon>Embryophyta</taxon>
        <taxon>Tracheophyta</taxon>
        <taxon>Spermatophyta</taxon>
        <taxon>Magnoliopsida</taxon>
        <taxon>Liliopsida</taxon>
        <taxon>Zingiberales</taxon>
        <taxon>Musaceae</taxon>
        <taxon>Musa</taxon>
    </lineage>
</organism>
<comment type="caution">
    <text evidence="2">The sequence shown here is derived from an EMBL/GenBank/DDBJ whole genome shotgun (WGS) entry which is preliminary data.</text>
</comment>
<proteinExistence type="predicted"/>
<reference evidence="2 3" key="1">
    <citation type="journal article" date="2019" name="Nat. Plants">
        <title>Genome sequencing of Musa balbisiana reveals subgenome evolution and function divergence in polyploid bananas.</title>
        <authorList>
            <person name="Yao X."/>
        </authorList>
    </citation>
    <scope>NUCLEOTIDE SEQUENCE [LARGE SCALE GENOMIC DNA]</scope>
    <source>
        <strain evidence="3">cv. DH-PKW</strain>
        <tissue evidence="2">Leaves</tissue>
    </source>
</reference>
<protein>
    <submittedName>
        <fullName evidence="2">Uncharacterized protein</fullName>
    </submittedName>
</protein>